<feature type="transmembrane region" description="Helical" evidence="1">
    <location>
        <begin position="48"/>
        <end position="69"/>
    </location>
</feature>
<proteinExistence type="predicted"/>
<protein>
    <submittedName>
        <fullName evidence="2">DUF2306 domain-containing protein</fullName>
    </submittedName>
</protein>
<feature type="transmembrane region" description="Helical" evidence="1">
    <location>
        <begin position="181"/>
        <end position="198"/>
    </location>
</feature>
<dbReference type="RefSeq" id="WP_265725286.1">
    <property type="nucleotide sequence ID" value="NZ_JAOSLC020000003.1"/>
</dbReference>
<reference evidence="2" key="1">
    <citation type="submission" date="2023-02" db="EMBL/GenBank/DDBJ databases">
        <title>Polaribacter ponticola sp. nov., isolated from seawater.</title>
        <authorList>
            <person name="Baek J.H."/>
            <person name="Kim J.M."/>
            <person name="Choi D.G."/>
            <person name="Jeon C.O."/>
        </authorList>
    </citation>
    <scope>NUCLEOTIDE SEQUENCE</scope>
    <source>
        <strain evidence="2">MSW5</strain>
    </source>
</reference>
<organism evidence="2 3">
    <name type="scientific">Polaribacter ponticola</name>
    <dbReference type="NCBI Taxonomy" id="2978475"/>
    <lineage>
        <taxon>Bacteria</taxon>
        <taxon>Pseudomonadati</taxon>
        <taxon>Bacteroidota</taxon>
        <taxon>Flavobacteriia</taxon>
        <taxon>Flavobacteriales</taxon>
        <taxon>Flavobacteriaceae</taxon>
    </lineage>
</organism>
<dbReference type="EMBL" id="JAOSLC020000003">
    <property type="protein sequence ID" value="MDD7914680.1"/>
    <property type="molecule type" value="Genomic_DNA"/>
</dbReference>
<feature type="transmembrane region" description="Helical" evidence="1">
    <location>
        <begin position="147"/>
        <end position="169"/>
    </location>
</feature>
<evidence type="ECO:0000256" key="1">
    <source>
        <dbReference type="SAM" id="Phobius"/>
    </source>
</evidence>
<feature type="transmembrane region" description="Helical" evidence="1">
    <location>
        <begin position="7"/>
        <end position="28"/>
    </location>
</feature>
<feature type="transmembrane region" description="Helical" evidence="1">
    <location>
        <begin position="112"/>
        <end position="135"/>
    </location>
</feature>
<evidence type="ECO:0000313" key="3">
    <source>
        <dbReference type="Proteomes" id="UP001151478"/>
    </source>
</evidence>
<accession>A0ABT5S995</accession>
<keyword evidence="1" id="KW-0472">Membrane</keyword>
<feature type="transmembrane region" description="Helical" evidence="1">
    <location>
        <begin position="89"/>
        <end position="106"/>
    </location>
</feature>
<evidence type="ECO:0000313" key="2">
    <source>
        <dbReference type="EMBL" id="MDD7914680.1"/>
    </source>
</evidence>
<dbReference type="Proteomes" id="UP001151478">
    <property type="component" value="Unassembled WGS sequence"/>
</dbReference>
<gene>
    <name evidence="2" type="ORF">N5A56_009725</name>
</gene>
<dbReference type="InterPro" id="IPR018750">
    <property type="entry name" value="DUF2306_membrane"/>
</dbReference>
<name>A0ABT5S995_9FLAO</name>
<keyword evidence="3" id="KW-1185">Reference proteome</keyword>
<dbReference type="Pfam" id="PF10067">
    <property type="entry name" value="DUF2306"/>
    <property type="match status" value="1"/>
</dbReference>
<keyword evidence="1" id="KW-0812">Transmembrane</keyword>
<comment type="caution">
    <text evidence="2">The sequence shown here is derived from an EMBL/GenBank/DDBJ whole genome shotgun (WGS) entry which is preliminary data.</text>
</comment>
<keyword evidence="1" id="KW-1133">Transmembrane helix</keyword>
<sequence length="206" mass="23167">MNLKKISFSLIAICGVLVGLYPIVYFLVPDRKFGLLAGKSAELLANNIWNTMFYTHIILGGIALLIGWLQFNKKLRLKNLELHRKIGKIYVLSVLLSAISGLYIGFYASGGIIAKSGFITMAIAWFLTTLFAFTAIKKGNVLLHQKLMIYSYAICFAAVTLRIYLPIFIPIFGSFLPAYKLIAWLCWIPNTIIAYFIIKSQIKQTT</sequence>